<dbReference type="RefSeq" id="WP_013185834.1">
    <property type="nucleotide sequence ID" value="NC_014230.1"/>
</dbReference>
<keyword evidence="1" id="KW-0472">Membrane</keyword>
<dbReference type="AlphaFoldDB" id="A3U4I5"/>
<evidence type="ECO:0000313" key="2">
    <source>
        <dbReference type="EMBL" id="EAP87152.1"/>
    </source>
</evidence>
<keyword evidence="1" id="KW-0812">Transmembrane</keyword>
<keyword evidence="1" id="KW-1133">Transmembrane helix</keyword>
<dbReference type="HOGENOM" id="CLU_1624374_0_0_10"/>
<feature type="transmembrane region" description="Helical" evidence="1">
    <location>
        <begin position="104"/>
        <end position="122"/>
    </location>
</feature>
<evidence type="ECO:0000313" key="3">
    <source>
        <dbReference type="Proteomes" id="UP000002297"/>
    </source>
</evidence>
<protein>
    <submittedName>
        <fullName evidence="2">Uncharacterized protein</fullName>
    </submittedName>
</protein>
<accession>A3U4I5</accession>
<reference evidence="2 3" key="1">
    <citation type="journal article" date="2010" name="J. Bacteriol.">
        <title>The complete genome sequence of Croceibacter atlanticus HTCC2559T.</title>
        <authorList>
            <person name="Oh H.M."/>
            <person name="Kang I."/>
            <person name="Ferriera S."/>
            <person name="Giovannoni S.J."/>
            <person name="Cho J.C."/>
        </authorList>
    </citation>
    <scope>NUCLEOTIDE SEQUENCE [LARGE SCALE GENOMIC DNA]</scope>
    <source>
        <strain evidence="3">ATCC BAA-628 / HTCC2559 / KCTC 12090</strain>
    </source>
</reference>
<sequence length="163" mass="19224">MSEIHNIIFEKGIDRLSFDVSILYNELENIEFEDYDLALAELQELKLIKRIGIGNSFKITNSGYKAYEMGIEKFIQEQKKIDYRKERKVFYDYQVSRFRAKTGYIPYVISFISLIISIFAFLNNKNKELQQPIKSNALEQIKDSTLFSIQTKRADSLNKLNRK</sequence>
<dbReference type="GeneID" id="89451878"/>
<gene>
    <name evidence="2" type="ordered locus">CA2559_00315</name>
</gene>
<dbReference type="Proteomes" id="UP000002297">
    <property type="component" value="Chromosome"/>
</dbReference>
<proteinExistence type="predicted"/>
<name>A3U4I5_CROAH</name>
<dbReference type="KEGG" id="cat:CA2559_00315"/>
<evidence type="ECO:0000256" key="1">
    <source>
        <dbReference type="SAM" id="Phobius"/>
    </source>
</evidence>
<organism evidence="2 3">
    <name type="scientific">Croceibacter atlanticus (strain ATCC BAA-628 / JCM 21780 / CIP 108009 / IAM 15332 / KCTC 12090 / HTCC2559)</name>
    <dbReference type="NCBI Taxonomy" id="216432"/>
    <lineage>
        <taxon>Bacteria</taxon>
        <taxon>Pseudomonadati</taxon>
        <taxon>Bacteroidota</taxon>
        <taxon>Flavobacteriia</taxon>
        <taxon>Flavobacteriales</taxon>
        <taxon>Flavobacteriaceae</taxon>
        <taxon>Croceibacter</taxon>
    </lineage>
</organism>
<dbReference type="EMBL" id="CP002046">
    <property type="protein sequence ID" value="EAP87152.1"/>
    <property type="molecule type" value="Genomic_DNA"/>
</dbReference>
<keyword evidence="3" id="KW-1185">Reference proteome</keyword>